<keyword evidence="3" id="KW-1185">Reference proteome</keyword>
<gene>
    <name evidence="2" type="ORF">NG792_07845</name>
</gene>
<reference evidence="2 3" key="1">
    <citation type="journal article" date="2022" name="Front. Microbiol.">
        <title>High genomic differentiation and limited gene flow indicate recent cryptic speciation within the genus Laspinema (cyanobacteria).</title>
        <authorList>
            <person name="Stanojkovic A."/>
            <person name="Skoupy S."/>
            <person name="Skaloud P."/>
            <person name="Dvorak P."/>
        </authorList>
    </citation>
    <scope>NUCLEOTIDE SEQUENCE [LARGE SCALE GENOMIC DNA]</scope>
    <source>
        <strain evidence="2 3">D3b</strain>
    </source>
</reference>
<evidence type="ECO:0000313" key="3">
    <source>
        <dbReference type="Proteomes" id="UP001525961"/>
    </source>
</evidence>
<organism evidence="2 3">
    <name type="scientific">Laspinema olomoucense D3b</name>
    <dbReference type="NCBI Taxonomy" id="2953688"/>
    <lineage>
        <taxon>Bacteria</taxon>
        <taxon>Bacillati</taxon>
        <taxon>Cyanobacteriota</taxon>
        <taxon>Cyanophyceae</taxon>
        <taxon>Oscillatoriophycideae</taxon>
        <taxon>Oscillatoriales</taxon>
        <taxon>Laspinemataceae</taxon>
        <taxon>Laspinema</taxon>
        <taxon>Laspinema olomoucense</taxon>
    </lineage>
</organism>
<dbReference type="Pfam" id="PF26308">
    <property type="entry name" value="YopA_M"/>
    <property type="match status" value="1"/>
</dbReference>
<sequence length="433" mass="49988">MSQWLPKPKIIKQNLPNQSITLYNGTAELIDNQNTIEGRGIIQISWYPFPTIKVQFIYRGNKTIELKDVDLKLNELLPQSRIKIHLSGSTYSANKRNEIFGSLLEPFRQGSRENLSSLVFHINNFWWFNISNRWDLDINEGGKETECFKETWLDFDGQFIFDYDGWHIVLVSLDNGYLEDKLEAQGGYGVTHLCKIERLDGKAFDLEEGYEIVDAFVYYLSFVRGIWVAPLLVSGFDSKGNQILEEWATPKIKADSWQSVDYSWTTNDCTEIVIVFPGFMKKWQDSTWKEVIQNAIQWYIESFKASNSYNTSIVLIQAALEKLAWTYLKSNKCVTSEGFNGLKSSGQIRLLLKFLDIKLISSDNNYPALQAKEKELHWIDTIQAITEVRNAIVHPSIKANKSQILSEEIMAESFNIGHHYLLNCLIKLFENNE</sequence>
<name>A0ABT2N4M4_9CYAN</name>
<accession>A0ABT2N4M4</accession>
<proteinExistence type="predicted"/>
<dbReference type="EMBL" id="JAMXFA010000008">
    <property type="protein sequence ID" value="MCT7977613.1"/>
    <property type="molecule type" value="Genomic_DNA"/>
</dbReference>
<comment type="caution">
    <text evidence="2">The sequence shown here is derived from an EMBL/GenBank/DDBJ whole genome shotgun (WGS) entry which is preliminary data.</text>
</comment>
<dbReference type="InterPro" id="IPR058684">
    <property type="entry name" value="YopA_M"/>
</dbReference>
<evidence type="ECO:0000313" key="2">
    <source>
        <dbReference type="EMBL" id="MCT7977613.1"/>
    </source>
</evidence>
<dbReference type="Proteomes" id="UP001525961">
    <property type="component" value="Unassembled WGS sequence"/>
</dbReference>
<dbReference type="RefSeq" id="WP_261235074.1">
    <property type="nucleotide sequence ID" value="NZ_JAMXFA010000008.1"/>
</dbReference>
<feature type="domain" description="YopA central" evidence="1">
    <location>
        <begin position="112"/>
        <end position="254"/>
    </location>
</feature>
<protein>
    <recommendedName>
        <fullName evidence="1">YopA central domain-containing protein</fullName>
    </recommendedName>
</protein>
<evidence type="ECO:0000259" key="1">
    <source>
        <dbReference type="Pfam" id="PF26308"/>
    </source>
</evidence>